<dbReference type="Pfam" id="PF00892">
    <property type="entry name" value="EamA"/>
    <property type="match status" value="2"/>
</dbReference>
<dbReference type="AlphaFoldDB" id="A0A1H8FQ54"/>
<evidence type="ECO:0000256" key="3">
    <source>
        <dbReference type="ARBA" id="ARBA00022692"/>
    </source>
</evidence>
<feature type="transmembrane region" description="Helical" evidence="6">
    <location>
        <begin position="74"/>
        <end position="91"/>
    </location>
</feature>
<dbReference type="SUPFAM" id="SSF103481">
    <property type="entry name" value="Multidrug resistance efflux transporter EmrE"/>
    <property type="match status" value="2"/>
</dbReference>
<evidence type="ECO:0000256" key="4">
    <source>
        <dbReference type="ARBA" id="ARBA00022989"/>
    </source>
</evidence>
<feature type="transmembrane region" description="Helical" evidence="6">
    <location>
        <begin position="184"/>
        <end position="206"/>
    </location>
</feature>
<accession>A0A1H8FQ54</accession>
<dbReference type="EMBL" id="FOCM01000003">
    <property type="protein sequence ID" value="SEN33624.1"/>
    <property type="molecule type" value="Genomic_DNA"/>
</dbReference>
<name>A0A1H8FQ54_9RHOB</name>
<dbReference type="GO" id="GO:0016020">
    <property type="term" value="C:membrane"/>
    <property type="evidence" value="ECO:0007669"/>
    <property type="project" value="UniProtKB-SubCell"/>
</dbReference>
<reference evidence="9" key="1">
    <citation type="submission" date="2016-10" db="EMBL/GenBank/DDBJ databases">
        <authorList>
            <person name="Varghese N."/>
            <person name="Submissions S."/>
        </authorList>
    </citation>
    <scope>NUCLEOTIDE SEQUENCE [LARGE SCALE GENOMIC DNA]</scope>
    <source>
        <strain evidence="9">DSM 26893</strain>
    </source>
</reference>
<feature type="transmembrane region" description="Helical" evidence="6">
    <location>
        <begin position="151"/>
        <end position="172"/>
    </location>
</feature>
<dbReference type="PANTHER" id="PTHR22911">
    <property type="entry name" value="ACYL-MALONYL CONDENSING ENZYME-RELATED"/>
    <property type="match status" value="1"/>
</dbReference>
<dbReference type="Proteomes" id="UP000199372">
    <property type="component" value="Unassembled WGS sequence"/>
</dbReference>
<protein>
    <submittedName>
        <fullName evidence="8">EamA domain-containing membrane protein RarD</fullName>
    </submittedName>
</protein>
<feature type="transmembrane region" description="Helical" evidence="6">
    <location>
        <begin position="266"/>
        <end position="284"/>
    </location>
</feature>
<feature type="transmembrane region" description="Helical" evidence="6">
    <location>
        <begin position="241"/>
        <end position="260"/>
    </location>
</feature>
<comment type="similarity">
    <text evidence="2">Belongs to the drug/metabolite transporter (DMT) superfamily. 10 TMS drug/metabolite exporter (DME) (TC 2.A.7.3) family.</text>
</comment>
<evidence type="ECO:0000256" key="6">
    <source>
        <dbReference type="SAM" id="Phobius"/>
    </source>
</evidence>
<proteinExistence type="inferred from homology"/>
<dbReference type="RefSeq" id="WP_073127329.1">
    <property type="nucleotide sequence ID" value="NZ_FOCM01000003.1"/>
</dbReference>
<gene>
    <name evidence="8" type="ORF">SAMN04488011_103417</name>
</gene>
<dbReference type="InterPro" id="IPR037185">
    <property type="entry name" value="EmrE-like"/>
</dbReference>
<dbReference type="InterPro" id="IPR000620">
    <property type="entry name" value="EamA_dom"/>
</dbReference>
<feature type="transmembrane region" description="Helical" evidence="6">
    <location>
        <begin position="97"/>
        <end position="114"/>
    </location>
</feature>
<dbReference type="PANTHER" id="PTHR22911:SF6">
    <property type="entry name" value="SOLUTE CARRIER FAMILY 35 MEMBER G1"/>
    <property type="match status" value="1"/>
</dbReference>
<dbReference type="OrthoDB" id="8478503at2"/>
<feature type="transmembrane region" description="Helical" evidence="6">
    <location>
        <begin position="212"/>
        <end position="229"/>
    </location>
</feature>
<keyword evidence="9" id="KW-1185">Reference proteome</keyword>
<comment type="subcellular location">
    <subcellularLocation>
        <location evidence="1">Membrane</location>
        <topology evidence="1">Multi-pass membrane protein</topology>
    </subcellularLocation>
</comment>
<feature type="domain" description="EamA" evidence="7">
    <location>
        <begin position="5"/>
        <end position="138"/>
    </location>
</feature>
<sequence>MAPTRGILMILVAMALFTLMSSFVKAASVRVPTGEVVFFRAGLSIPIIAAWLWMRGDLAAGLRTANWHRHAVRGLAGTMAMGMGFAGLAHLPLAEVTAIRFVTPVMLVIFAALILGERVRLVRITAVAMGLVGVGIIVWPQLGQEGLGPTATLGVALTLGSATLAALAQTFIKAMSGSERVEAIVFYFSCTAATLSLLTLPFGWVWPTPYEWALLLGAGSIGVVGQLLMTASYRHADAGALAPFTYTSMLWAIGLGYVWFGDVPGLYTLAGAALVIAAGIVIVWRERQLARGGTARRKLRAKGMM</sequence>
<keyword evidence="5 6" id="KW-0472">Membrane</keyword>
<feature type="transmembrane region" description="Helical" evidence="6">
    <location>
        <begin position="36"/>
        <end position="54"/>
    </location>
</feature>
<keyword evidence="4 6" id="KW-1133">Transmembrane helix</keyword>
<evidence type="ECO:0000259" key="7">
    <source>
        <dbReference type="Pfam" id="PF00892"/>
    </source>
</evidence>
<feature type="transmembrane region" description="Helical" evidence="6">
    <location>
        <begin position="121"/>
        <end position="139"/>
    </location>
</feature>
<evidence type="ECO:0000256" key="2">
    <source>
        <dbReference type="ARBA" id="ARBA00009853"/>
    </source>
</evidence>
<evidence type="ECO:0000256" key="5">
    <source>
        <dbReference type="ARBA" id="ARBA00023136"/>
    </source>
</evidence>
<organism evidence="8 9">
    <name type="scientific">Palleronia pelagia</name>
    <dbReference type="NCBI Taxonomy" id="387096"/>
    <lineage>
        <taxon>Bacteria</taxon>
        <taxon>Pseudomonadati</taxon>
        <taxon>Pseudomonadota</taxon>
        <taxon>Alphaproteobacteria</taxon>
        <taxon>Rhodobacterales</taxon>
        <taxon>Roseobacteraceae</taxon>
        <taxon>Palleronia</taxon>
    </lineage>
</organism>
<evidence type="ECO:0000313" key="9">
    <source>
        <dbReference type="Proteomes" id="UP000199372"/>
    </source>
</evidence>
<evidence type="ECO:0000256" key="1">
    <source>
        <dbReference type="ARBA" id="ARBA00004141"/>
    </source>
</evidence>
<evidence type="ECO:0000313" key="8">
    <source>
        <dbReference type="EMBL" id="SEN33624.1"/>
    </source>
</evidence>
<feature type="domain" description="EamA" evidence="7">
    <location>
        <begin position="153"/>
        <end position="283"/>
    </location>
</feature>
<keyword evidence="3 6" id="KW-0812">Transmembrane</keyword>